<evidence type="ECO:0000256" key="7">
    <source>
        <dbReference type="ARBA" id="ARBA00022490"/>
    </source>
</evidence>
<dbReference type="PANTHER" id="PTHR31196:SF2">
    <property type="entry name" value="RNA POLYMERASE II NUCLEAR LOCALIZATION PROTEIN SLC7A6OS-RELATED"/>
    <property type="match status" value="1"/>
</dbReference>
<dbReference type="InterPro" id="IPR040218">
    <property type="entry name" value="SLC7A6OS"/>
</dbReference>
<keyword evidence="8" id="KW-0653">Protein transport</keyword>
<dbReference type="Pfam" id="PF08574">
    <property type="entry name" value="Iwr1"/>
    <property type="match status" value="1"/>
</dbReference>
<evidence type="ECO:0000256" key="2">
    <source>
        <dbReference type="ARBA" id="ARBA00004123"/>
    </source>
</evidence>
<keyword evidence="7" id="KW-0963">Cytoplasm</keyword>
<evidence type="ECO:0000256" key="4">
    <source>
        <dbReference type="ARBA" id="ARBA00010218"/>
    </source>
</evidence>
<name>H3A346_LATCH</name>
<feature type="region of interest" description="Disordered" evidence="10">
    <location>
        <begin position="238"/>
        <end position="298"/>
    </location>
</feature>
<comment type="function">
    <text evidence="1">Directs RNA polymerase II nuclear import.</text>
</comment>
<comment type="similarity">
    <text evidence="4">Belongs to the IWR1/SLC7A6OS family.</text>
</comment>
<dbReference type="Proteomes" id="UP000008672">
    <property type="component" value="Unassembled WGS sequence"/>
</dbReference>
<evidence type="ECO:0000256" key="6">
    <source>
        <dbReference type="ARBA" id="ARBA00022448"/>
    </source>
</evidence>
<evidence type="ECO:0000256" key="8">
    <source>
        <dbReference type="ARBA" id="ARBA00022927"/>
    </source>
</evidence>
<dbReference type="GO" id="GO:0015031">
    <property type="term" value="P:protein transport"/>
    <property type="evidence" value="ECO:0007669"/>
    <property type="project" value="UniProtKB-KW"/>
</dbReference>
<dbReference type="EMBL" id="AFYH01221650">
    <property type="status" value="NOT_ANNOTATED_CDS"/>
    <property type="molecule type" value="Genomic_DNA"/>
</dbReference>
<dbReference type="Ensembl" id="ENSLACT00000004103.1">
    <property type="protein sequence ID" value="ENSLACP00000004067.1"/>
    <property type="gene ID" value="ENSLACG00000003619.2"/>
</dbReference>
<dbReference type="GO" id="GO:0005737">
    <property type="term" value="C:cytoplasm"/>
    <property type="evidence" value="ECO:0007669"/>
    <property type="project" value="UniProtKB-SubCell"/>
</dbReference>
<organism evidence="12 13">
    <name type="scientific">Latimeria chalumnae</name>
    <name type="common">Coelacanth</name>
    <dbReference type="NCBI Taxonomy" id="7897"/>
    <lineage>
        <taxon>Eukaryota</taxon>
        <taxon>Metazoa</taxon>
        <taxon>Chordata</taxon>
        <taxon>Craniata</taxon>
        <taxon>Vertebrata</taxon>
        <taxon>Euteleostomi</taxon>
        <taxon>Coelacanthiformes</taxon>
        <taxon>Coelacanthidae</taxon>
        <taxon>Latimeria</taxon>
    </lineage>
</organism>
<dbReference type="EMBL" id="AFYH01221648">
    <property type="status" value="NOT_ANNOTATED_CDS"/>
    <property type="molecule type" value="Genomic_DNA"/>
</dbReference>
<dbReference type="EMBL" id="AFYH01221649">
    <property type="status" value="NOT_ANNOTATED_CDS"/>
    <property type="molecule type" value="Genomic_DNA"/>
</dbReference>
<dbReference type="GeneTree" id="ENSGT00390000015672"/>
<evidence type="ECO:0000313" key="13">
    <source>
        <dbReference type="Proteomes" id="UP000008672"/>
    </source>
</evidence>
<sequence length="322" mass="35917">TPMAATVLRVKRKRVADPAEALLLACKRSRAEPGGAAEGSGSPRGELDNSVFKLAATVSSQNDPVQKHVREAISREKAARLRRPSSASAQRIQTMLWQAQQASRQENRYRVVASHRANSLLEELGDAATGKQAEIEAVGTEAKDNGAVGDVVGQEFQVFDIIQEGETKLSSETSLEDPDAILCNSVAMIREKLSVSDSGRGAAHREKEDDYVYDIYYMETGMSGWIQDILSVVPYREETELVDEDPNPAEVYDDEDDENEENNWRNEYPEEEDSEEEEEEAGGDYSDEDGHTYSSGRTWEKYHHDVLREFEYNDGIGDLDSD</sequence>
<evidence type="ECO:0000256" key="1">
    <source>
        <dbReference type="ARBA" id="ARBA00003202"/>
    </source>
</evidence>
<gene>
    <name evidence="12" type="primary">SLC7A6OS</name>
</gene>
<evidence type="ECO:0000259" key="11">
    <source>
        <dbReference type="Pfam" id="PF08574"/>
    </source>
</evidence>
<feature type="compositionally biased region" description="Low complexity" evidence="10">
    <location>
        <begin position="32"/>
        <end position="44"/>
    </location>
</feature>
<feature type="region of interest" description="Disordered" evidence="10">
    <location>
        <begin position="27"/>
        <end position="48"/>
    </location>
</feature>
<evidence type="ECO:0000256" key="10">
    <source>
        <dbReference type="SAM" id="MobiDB-lite"/>
    </source>
</evidence>
<dbReference type="AlphaFoldDB" id="H3A346"/>
<accession>H3A346</accession>
<dbReference type="InterPro" id="IPR013883">
    <property type="entry name" value="TF_Iwr1_dom"/>
</dbReference>
<reference evidence="12" key="2">
    <citation type="submission" date="2025-08" db="UniProtKB">
        <authorList>
            <consortium name="Ensembl"/>
        </authorList>
    </citation>
    <scope>IDENTIFICATION</scope>
</reference>
<dbReference type="PANTHER" id="PTHR31196">
    <property type="entry name" value="RNA POLYMERASE II NUCLEAR LOCALIZATION PROTEIN SLC7A6OS-RELATED"/>
    <property type="match status" value="1"/>
</dbReference>
<feature type="domain" description="Transcription factor Iwr1" evidence="11">
    <location>
        <begin position="209"/>
        <end position="272"/>
    </location>
</feature>
<evidence type="ECO:0000256" key="3">
    <source>
        <dbReference type="ARBA" id="ARBA00004496"/>
    </source>
</evidence>
<keyword evidence="6" id="KW-0813">Transport</keyword>
<dbReference type="GO" id="GO:0005634">
    <property type="term" value="C:nucleus"/>
    <property type="evidence" value="ECO:0007669"/>
    <property type="project" value="UniProtKB-SubCell"/>
</dbReference>
<proteinExistence type="inferred from homology"/>
<dbReference type="HOGENOM" id="CLU_059743_0_0_1"/>
<dbReference type="Bgee" id="ENSLACG00000003619">
    <property type="expression patterns" value="Expressed in muscle tissue and 6 other cell types or tissues"/>
</dbReference>
<evidence type="ECO:0000256" key="9">
    <source>
        <dbReference type="ARBA" id="ARBA00023242"/>
    </source>
</evidence>
<feature type="compositionally biased region" description="Acidic residues" evidence="10">
    <location>
        <begin position="269"/>
        <end position="287"/>
    </location>
</feature>
<protein>
    <recommendedName>
        <fullName evidence="5">Probable RNA polymerase II nuclear localization protein SLC7A6OS</fullName>
    </recommendedName>
</protein>
<keyword evidence="9" id="KW-0539">Nucleus</keyword>
<keyword evidence="13" id="KW-1185">Reference proteome</keyword>
<evidence type="ECO:0000313" key="12">
    <source>
        <dbReference type="Ensembl" id="ENSLACP00000004067.1"/>
    </source>
</evidence>
<reference evidence="12" key="3">
    <citation type="submission" date="2025-09" db="UniProtKB">
        <authorList>
            <consortium name="Ensembl"/>
        </authorList>
    </citation>
    <scope>IDENTIFICATION</scope>
</reference>
<reference evidence="13" key="1">
    <citation type="submission" date="2011-08" db="EMBL/GenBank/DDBJ databases">
        <title>The draft genome of Latimeria chalumnae.</title>
        <authorList>
            <person name="Di Palma F."/>
            <person name="Alfoldi J."/>
            <person name="Johnson J."/>
            <person name="Berlin A."/>
            <person name="Gnerre S."/>
            <person name="Jaffe D."/>
            <person name="MacCallum I."/>
            <person name="Young S."/>
            <person name="Walker B.J."/>
            <person name="Lander E."/>
            <person name="Lindblad-Toh K."/>
        </authorList>
    </citation>
    <scope>NUCLEOTIDE SEQUENCE [LARGE SCALE GENOMIC DNA]</scope>
    <source>
        <strain evidence="13">Wild caught</strain>
    </source>
</reference>
<comment type="subcellular location">
    <subcellularLocation>
        <location evidence="3">Cytoplasm</location>
    </subcellularLocation>
    <subcellularLocation>
        <location evidence="2">Nucleus</location>
    </subcellularLocation>
</comment>
<dbReference type="GO" id="GO:0032502">
    <property type="term" value="P:developmental process"/>
    <property type="evidence" value="ECO:0007669"/>
    <property type="project" value="TreeGrafter"/>
</dbReference>
<evidence type="ECO:0000256" key="5">
    <source>
        <dbReference type="ARBA" id="ARBA00017036"/>
    </source>
</evidence>
<feature type="compositionally biased region" description="Acidic residues" evidence="10">
    <location>
        <begin position="240"/>
        <end position="261"/>
    </location>
</feature>